<dbReference type="InterPro" id="IPR009057">
    <property type="entry name" value="Homeodomain-like_sf"/>
</dbReference>
<accession>A0ABN0TZY4</accession>
<sequence length="188" mass="20217">MTAVGRRELHKQETRRALQEAAVRLFEQDGYDRTTVRDIAAAAGVTERTFFRYFATKEELVLGEVLDLLPVIREAVIGRPAGEAPYQAVRSALLALLDGLDRGIGILFASEEGATPSALAVIHQVEEALEAAFVARGVAAGLPASVLSKAATAAVHSTIETHTKLPEDQRTVDNARRLLGEAFALLES</sequence>
<dbReference type="Proteomes" id="UP001500967">
    <property type="component" value="Unassembled WGS sequence"/>
</dbReference>
<dbReference type="RefSeq" id="WP_344648426.1">
    <property type="nucleotide sequence ID" value="NZ_BAAAGX010000007.1"/>
</dbReference>
<dbReference type="InterPro" id="IPR050109">
    <property type="entry name" value="HTH-type_TetR-like_transc_reg"/>
</dbReference>
<dbReference type="PRINTS" id="PR00455">
    <property type="entry name" value="HTHTETR"/>
</dbReference>
<feature type="domain" description="HTH tetR-type" evidence="5">
    <location>
        <begin position="12"/>
        <end position="72"/>
    </location>
</feature>
<dbReference type="Gene3D" id="1.10.357.10">
    <property type="entry name" value="Tetracycline Repressor, domain 2"/>
    <property type="match status" value="1"/>
</dbReference>
<keyword evidence="2 4" id="KW-0238">DNA-binding</keyword>
<proteinExistence type="predicted"/>
<evidence type="ECO:0000256" key="1">
    <source>
        <dbReference type="ARBA" id="ARBA00023015"/>
    </source>
</evidence>
<evidence type="ECO:0000259" key="5">
    <source>
        <dbReference type="PROSITE" id="PS50977"/>
    </source>
</evidence>
<dbReference type="Pfam" id="PF00440">
    <property type="entry name" value="TetR_N"/>
    <property type="match status" value="1"/>
</dbReference>
<evidence type="ECO:0000313" key="7">
    <source>
        <dbReference type="Proteomes" id="UP001500967"/>
    </source>
</evidence>
<keyword evidence="3" id="KW-0804">Transcription</keyword>
<organism evidence="6 7">
    <name type="scientific">Cryptosporangium japonicum</name>
    <dbReference type="NCBI Taxonomy" id="80872"/>
    <lineage>
        <taxon>Bacteria</taxon>
        <taxon>Bacillati</taxon>
        <taxon>Actinomycetota</taxon>
        <taxon>Actinomycetes</taxon>
        <taxon>Cryptosporangiales</taxon>
        <taxon>Cryptosporangiaceae</taxon>
        <taxon>Cryptosporangium</taxon>
    </lineage>
</organism>
<feature type="DNA-binding region" description="H-T-H motif" evidence="4">
    <location>
        <begin position="35"/>
        <end position="54"/>
    </location>
</feature>
<name>A0ABN0TZY4_9ACTN</name>
<dbReference type="PROSITE" id="PS50977">
    <property type="entry name" value="HTH_TETR_2"/>
    <property type="match status" value="1"/>
</dbReference>
<dbReference type="InterPro" id="IPR001647">
    <property type="entry name" value="HTH_TetR"/>
</dbReference>
<evidence type="ECO:0000313" key="6">
    <source>
        <dbReference type="EMBL" id="GAA0234339.1"/>
    </source>
</evidence>
<dbReference type="SUPFAM" id="SSF46689">
    <property type="entry name" value="Homeodomain-like"/>
    <property type="match status" value="1"/>
</dbReference>
<dbReference type="EMBL" id="BAAAGX010000007">
    <property type="protein sequence ID" value="GAA0234339.1"/>
    <property type="molecule type" value="Genomic_DNA"/>
</dbReference>
<protein>
    <recommendedName>
        <fullName evidence="5">HTH tetR-type domain-containing protein</fullName>
    </recommendedName>
</protein>
<dbReference type="PROSITE" id="PS01081">
    <property type="entry name" value="HTH_TETR_1"/>
    <property type="match status" value="1"/>
</dbReference>
<evidence type="ECO:0000256" key="4">
    <source>
        <dbReference type="PROSITE-ProRule" id="PRU00335"/>
    </source>
</evidence>
<keyword evidence="1" id="KW-0805">Transcription regulation</keyword>
<dbReference type="PANTHER" id="PTHR30055">
    <property type="entry name" value="HTH-TYPE TRANSCRIPTIONAL REGULATOR RUTR"/>
    <property type="match status" value="1"/>
</dbReference>
<comment type="caution">
    <text evidence="6">The sequence shown here is derived from an EMBL/GenBank/DDBJ whole genome shotgun (WGS) entry which is preliminary data.</text>
</comment>
<dbReference type="PANTHER" id="PTHR30055:SF238">
    <property type="entry name" value="MYCOFACTOCIN BIOSYNTHESIS TRANSCRIPTIONAL REGULATOR MFTR-RELATED"/>
    <property type="match status" value="1"/>
</dbReference>
<keyword evidence="7" id="KW-1185">Reference proteome</keyword>
<reference evidence="6 7" key="1">
    <citation type="journal article" date="2019" name="Int. J. Syst. Evol. Microbiol.">
        <title>The Global Catalogue of Microorganisms (GCM) 10K type strain sequencing project: providing services to taxonomists for standard genome sequencing and annotation.</title>
        <authorList>
            <consortium name="The Broad Institute Genomics Platform"/>
            <consortium name="The Broad Institute Genome Sequencing Center for Infectious Disease"/>
            <person name="Wu L."/>
            <person name="Ma J."/>
        </authorList>
    </citation>
    <scope>NUCLEOTIDE SEQUENCE [LARGE SCALE GENOMIC DNA]</scope>
    <source>
        <strain evidence="6 7">JCM 10425</strain>
    </source>
</reference>
<gene>
    <name evidence="6" type="ORF">GCM10009539_19580</name>
</gene>
<evidence type="ECO:0000256" key="3">
    <source>
        <dbReference type="ARBA" id="ARBA00023163"/>
    </source>
</evidence>
<evidence type="ECO:0000256" key="2">
    <source>
        <dbReference type="ARBA" id="ARBA00023125"/>
    </source>
</evidence>
<dbReference type="InterPro" id="IPR023772">
    <property type="entry name" value="DNA-bd_HTH_TetR-type_CS"/>
</dbReference>